<dbReference type="SMART" id="SM01037">
    <property type="entry name" value="Bet_v_1"/>
    <property type="match status" value="1"/>
</dbReference>
<dbReference type="PANTHER" id="PTHR31338">
    <property type="entry name" value="POLYKETIDE CYCLASE/DEHYDRASE AND LIPID TRANSPORT SUPERFAMILY PROTEIN"/>
    <property type="match status" value="1"/>
</dbReference>
<evidence type="ECO:0000259" key="2">
    <source>
        <dbReference type="SMART" id="SM01037"/>
    </source>
</evidence>
<dbReference type="Pfam" id="PF00407">
    <property type="entry name" value="Bet_v_1"/>
    <property type="match status" value="1"/>
</dbReference>
<dbReference type="Proteomes" id="UP001202328">
    <property type="component" value="Unassembled WGS sequence"/>
</dbReference>
<name>A0AAD4XDF4_9MAGN</name>
<proteinExistence type="inferred from homology"/>
<evidence type="ECO:0000313" key="3">
    <source>
        <dbReference type="EMBL" id="KAI3899993.1"/>
    </source>
</evidence>
<organism evidence="3 4">
    <name type="scientific">Papaver atlanticum</name>
    <dbReference type="NCBI Taxonomy" id="357466"/>
    <lineage>
        <taxon>Eukaryota</taxon>
        <taxon>Viridiplantae</taxon>
        <taxon>Streptophyta</taxon>
        <taxon>Embryophyta</taxon>
        <taxon>Tracheophyta</taxon>
        <taxon>Spermatophyta</taxon>
        <taxon>Magnoliopsida</taxon>
        <taxon>Ranunculales</taxon>
        <taxon>Papaveraceae</taxon>
        <taxon>Papaveroideae</taxon>
        <taxon>Papaver</taxon>
    </lineage>
</organism>
<feature type="domain" description="Bet v I/Major latex protein" evidence="2">
    <location>
        <begin position="9"/>
        <end position="158"/>
    </location>
</feature>
<dbReference type="AlphaFoldDB" id="A0AAD4XDF4"/>
<protein>
    <recommendedName>
        <fullName evidence="2">Bet v I/Major latex protein domain-containing protein</fullName>
    </recommendedName>
</protein>
<evidence type="ECO:0000313" key="4">
    <source>
        <dbReference type="Proteomes" id="UP001202328"/>
    </source>
</evidence>
<dbReference type="InterPro" id="IPR023393">
    <property type="entry name" value="START-like_dom_sf"/>
</dbReference>
<dbReference type="PANTHER" id="PTHR31338:SF16">
    <property type="entry name" value="POLYKETIDE CYCLASE_DEHYDRASE AND LIPID TRANSPORT SUPERFAMILY PROTEIN"/>
    <property type="match status" value="1"/>
</dbReference>
<keyword evidence="4" id="KW-1185">Reference proteome</keyword>
<dbReference type="InterPro" id="IPR052006">
    <property type="entry name" value="MLP-like"/>
</dbReference>
<reference evidence="3" key="1">
    <citation type="submission" date="2022-04" db="EMBL/GenBank/DDBJ databases">
        <title>A functionally conserved STORR gene fusion in Papaver species that diverged 16.8 million years ago.</title>
        <authorList>
            <person name="Catania T."/>
        </authorList>
    </citation>
    <scope>NUCLEOTIDE SEQUENCE</scope>
    <source>
        <strain evidence="3">S-188037</strain>
    </source>
</reference>
<comment type="similarity">
    <text evidence="1">Belongs to the MLP family.</text>
</comment>
<gene>
    <name evidence="3" type="ORF">MKW98_000893</name>
</gene>
<dbReference type="GO" id="GO:0006952">
    <property type="term" value="P:defense response"/>
    <property type="evidence" value="ECO:0007669"/>
    <property type="project" value="InterPro"/>
</dbReference>
<dbReference type="EMBL" id="JAJJMB010011750">
    <property type="protein sequence ID" value="KAI3899993.1"/>
    <property type="molecule type" value="Genomic_DNA"/>
</dbReference>
<evidence type="ECO:0000256" key="1">
    <source>
        <dbReference type="ARBA" id="ARBA00038242"/>
    </source>
</evidence>
<accession>A0AAD4XDF4</accession>
<dbReference type="SUPFAM" id="SSF55961">
    <property type="entry name" value="Bet v1-like"/>
    <property type="match status" value="1"/>
</dbReference>
<dbReference type="Gene3D" id="3.30.530.20">
    <property type="match status" value="1"/>
</dbReference>
<dbReference type="CDD" id="cd07816">
    <property type="entry name" value="Bet_v1-like"/>
    <property type="match status" value="1"/>
</dbReference>
<dbReference type="InterPro" id="IPR000916">
    <property type="entry name" value="Bet_v_I/MLP"/>
</dbReference>
<comment type="caution">
    <text evidence="3">The sequence shown here is derived from an EMBL/GenBank/DDBJ whole genome shotgun (WGS) entry which is preliminary data.</text>
</comment>
<sequence>MAHPHGVSGLVGRLVTESEVHCNAEKYYKIFKHHEDVPKAVPHLYTSVKVVEGHGITSGCVKEWGYEHEGKSLIVKEKTTYDDETRTIHHSAVGGDLMNDYKKFDATLVVNSKANGHGSIVKWTIDYEKLNDDSPVPIPYLAFFQQVIEDLNSHLIASD</sequence>